<feature type="transmembrane region" description="Helical" evidence="2">
    <location>
        <begin position="151"/>
        <end position="175"/>
    </location>
</feature>
<keyword evidence="2" id="KW-0472">Membrane</keyword>
<keyword evidence="4" id="KW-1185">Reference proteome</keyword>
<name>A0A6A7BJJ9_9PLEO</name>
<organism evidence="3 4">
    <name type="scientific">Plenodomus tracheiphilus IPT5</name>
    <dbReference type="NCBI Taxonomy" id="1408161"/>
    <lineage>
        <taxon>Eukaryota</taxon>
        <taxon>Fungi</taxon>
        <taxon>Dikarya</taxon>
        <taxon>Ascomycota</taxon>
        <taxon>Pezizomycotina</taxon>
        <taxon>Dothideomycetes</taxon>
        <taxon>Pleosporomycetidae</taxon>
        <taxon>Pleosporales</taxon>
        <taxon>Pleosporineae</taxon>
        <taxon>Leptosphaeriaceae</taxon>
        <taxon>Plenodomus</taxon>
    </lineage>
</organism>
<gene>
    <name evidence="3" type="ORF">T440DRAFT_551680</name>
</gene>
<evidence type="ECO:0000313" key="3">
    <source>
        <dbReference type="EMBL" id="KAF2854589.1"/>
    </source>
</evidence>
<accession>A0A6A7BJJ9</accession>
<keyword evidence="2" id="KW-1133">Transmembrane helix</keyword>
<feature type="region of interest" description="Disordered" evidence="1">
    <location>
        <begin position="71"/>
        <end position="93"/>
    </location>
</feature>
<proteinExistence type="predicted"/>
<sequence>MSFSHAMTQYHTSPDFQPSGGTEVLDPHYFTLTAPSDKALAVLEAIEKIREQFELGGTSLVWKYSKKQWEERQPQPSDQAAPRKTAASAIDETPNPNVNPVILRRKWEARITKIQPLALSYADVRIDEIAGHAIRTWWRGLANNLYHLPPAFYFVVFVGLTTWAFGSIVCGYYEAMARLDAHDLSGAWPAFWRGTIGAIPALTGIITFLFPPTFCVRYR</sequence>
<evidence type="ECO:0000256" key="2">
    <source>
        <dbReference type="SAM" id="Phobius"/>
    </source>
</evidence>
<evidence type="ECO:0000256" key="1">
    <source>
        <dbReference type="SAM" id="MobiDB-lite"/>
    </source>
</evidence>
<dbReference type="EMBL" id="MU006292">
    <property type="protein sequence ID" value="KAF2854589.1"/>
    <property type="molecule type" value="Genomic_DNA"/>
</dbReference>
<dbReference type="OrthoDB" id="3790026at2759"/>
<reference evidence="3" key="1">
    <citation type="submission" date="2020-01" db="EMBL/GenBank/DDBJ databases">
        <authorList>
            <consortium name="DOE Joint Genome Institute"/>
            <person name="Haridas S."/>
            <person name="Albert R."/>
            <person name="Binder M."/>
            <person name="Bloem J."/>
            <person name="Labutti K."/>
            <person name="Salamov A."/>
            <person name="Andreopoulos B."/>
            <person name="Baker S.E."/>
            <person name="Barry K."/>
            <person name="Bills G."/>
            <person name="Bluhm B.H."/>
            <person name="Cannon C."/>
            <person name="Castanera R."/>
            <person name="Culley D.E."/>
            <person name="Daum C."/>
            <person name="Ezra D."/>
            <person name="Gonzalez J.B."/>
            <person name="Henrissat B."/>
            <person name="Kuo A."/>
            <person name="Liang C."/>
            <person name="Lipzen A."/>
            <person name="Lutzoni F."/>
            <person name="Magnuson J."/>
            <person name="Mondo S."/>
            <person name="Nolan M."/>
            <person name="Ohm R."/>
            <person name="Pangilinan J."/>
            <person name="Park H.-J."/>
            <person name="Ramirez L."/>
            <person name="Alfaro M."/>
            <person name="Sun H."/>
            <person name="Tritt A."/>
            <person name="Yoshinaga Y."/>
            <person name="Zwiers L.-H."/>
            <person name="Turgeon B.G."/>
            <person name="Goodwin S.B."/>
            <person name="Spatafora J.W."/>
            <person name="Crous P.W."/>
            <person name="Grigoriev I.V."/>
        </authorList>
    </citation>
    <scope>NUCLEOTIDE SEQUENCE</scope>
    <source>
        <strain evidence="3">IPT5</strain>
    </source>
</reference>
<protein>
    <submittedName>
        <fullName evidence="3">Uncharacterized protein</fullName>
    </submittedName>
</protein>
<feature type="transmembrane region" description="Helical" evidence="2">
    <location>
        <begin position="195"/>
        <end position="216"/>
    </location>
</feature>
<dbReference type="AlphaFoldDB" id="A0A6A7BJJ9"/>
<keyword evidence="2" id="KW-0812">Transmembrane</keyword>
<evidence type="ECO:0000313" key="4">
    <source>
        <dbReference type="Proteomes" id="UP000799423"/>
    </source>
</evidence>
<dbReference type="Proteomes" id="UP000799423">
    <property type="component" value="Unassembled WGS sequence"/>
</dbReference>